<dbReference type="Proteomes" id="UP000190626">
    <property type="component" value="Unassembled WGS sequence"/>
</dbReference>
<dbReference type="RefSeq" id="WP_079409237.1">
    <property type="nucleotide sequence ID" value="NZ_MBTG01000002.1"/>
</dbReference>
<protein>
    <recommendedName>
        <fullName evidence="1">ORC1/DEAH AAA+ ATPase domain-containing protein</fullName>
    </recommendedName>
</protein>
<comment type="caution">
    <text evidence="2">The sequence shown here is derived from an EMBL/GenBank/DDBJ whole genome shotgun (WGS) entry which is preliminary data.</text>
</comment>
<dbReference type="InterPro" id="IPR027417">
    <property type="entry name" value="P-loop_NTPase"/>
</dbReference>
<dbReference type="Pfam" id="PF13401">
    <property type="entry name" value="AAA_22"/>
    <property type="match status" value="1"/>
</dbReference>
<accession>A0A1V4HRE7</accession>
<evidence type="ECO:0000313" key="2">
    <source>
        <dbReference type="EMBL" id="OPH61231.1"/>
    </source>
</evidence>
<dbReference type="InterPro" id="IPR049945">
    <property type="entry name" value="AAA_22"/>
</dbReference>
<keyword evidence="3" id="KW-1185">Reference proteome</keyword>
<name>A0A1V4HRE7_9BACL</name>
<dbReference type="EMBL" id="MBTG01000002">
    <property type="protein sequence ID" value="OPH61231.1"/>
    <property type="molecule type" value="Genomic_DNA"/>
</dbReference>
<dbReference type="SUPFAM" id="SSF52540">
    <property type="entry name" value="P-loop containing nucleoside triphosphate hydrolases"/>
    <property type="match status" value="1"/>
</dbReference>
<feature type="domain" description="ORC1/DEAH AAA+ ATPase" evidence="1">
    <location>
        <begin position="28"/>
        <end position="159"/>
    </location>
</feature>
<dbReference type="GO" id="GO:0016887">
    <property type="term" value="F:ATP hydrolysis activity"/>
    <property type="evidence" value="ECO:0007669"/>
    <property type="project" value="InterPro"/>
</dbReference>
<dbReference type="Gene3D" id="3.40.50.300">
    <property type="entry name" value="P-loop containing nucleotide triphosphate hydrolases"/>
    <property type="match status" value="1"/>
</dbReference>
<sequence>MLKSNFILTPSREQALILDQLHDWTLSQASGGLLIGEPGVGKTAIIRMFQELFGKEMPVFVVRATLYNEGINASKNLSDCFGRSLDILASRSTTQQSNFLQIINSYIEKASAMESGYVITFIDDVTNWSPNHYYWLIDLQNELASRNLKSGFFLTGTVDLEYRRHYYMEEYPQIQRRFMSNAIKISNYKIKSVSTE</sequence>
<evidence type="ECO:0000259" key="1">
    <source>
        <dbReference type="Pfam" id="PF13401"/>
    </source>
</evidence>
<evidence type="ECO:0000313" key="3">
    <source>
        <dbReference type="Proteomes" id="UP000190626"/>
    </source>
</evidence>
<reference evidence="3" key="1">
    <citation type="submission" date="2016-07" db="EMBL/GenBank/DDBJ databases">
        <authorList>
            <person name="Florea S."/>
            <person name="Webb J.S."/>
            <person name="Jaromczyk J."/>
            <person name="Schardl C.L."/>
        </authorList>
    </citation>
    <scope>NUCLEOTIDE SEQUENCE [LARGE SCALE GENOMIC DNA]</scope>
    <source>
        <strain evidence="3">CY1</strain>
    </source>
</reference>
<organism evidence="2 3">
    <name type="scientific">Paenibacillus ferrarius</name>
    <dbReference type="NCBI Taxonomy" id="1469647"/>
    <lineage>
        <taxon>Bacteria</taxon>
        <taxon>Bacillati</taxon>
        <taxon>Bacillota</taxon>
        <taxon>Bacilli</taxon>
        <taxon>Bacillales</taxon>
        <taxon>Paenibacillaceae</taxon>
        <taxon>Paenibacillus</taxon>
    </lineage>
</organism>
<gene>
    <name evidence="2" type="ORF">BC351_14915</name>
</gene>
<dbReference type="STRING" id="1469647.BC351_14915"/>
<dbReference type="OrthoDB" id="40849at2"/>
<dbReference type="AlphaFoldDB" id="A0A1V4HRE7"/>
<proteinExistence type="predicted"/>